<keyword evidence="3" id="KW-1185">Reference proteome</keyword>
<reference evidence="2 3" key="1">
    <citation type="submission" date="2020-08" db="EMBL/GenBank/DDBJ databases">
        <title>novel species in genus Nocardioides.</title>
        <authorList>
            <person name="Zhang G."/>
        </authorList>
    </citation>
    <scope>NUCLEOTIDE SEQUENCE [LARGE SCALE GENOMIC DNA]</scope>
    <source>
        <strain evidence="2 3">SC8A-24</strain>
    </source>
</reference>
<name>A0ABR6U830_9ACTN</name>
<feature type="region of interest" description="Disordered" evidence="1">
    <location>
        <begin position="1"/>
        <end position="32"/>
    </location>
</feature>
<organism evidence="2 3">
    <name type="scientific">Nocardioides deserti</name>
    <dbReference type="NCBI Taxonomy" id="1588644"/>
    <lineage>
        <taxon>Bacteria</taxon>
        <taxon>Bacillati</taxon>
        <taxon>Actinomycetota</taxon>
        <taxon>Actinomycetes</taxon>
        <taxon>Propionibacteriales</taxon>
        <taxon>Nocardioidaceae</taxon>
        <taxon>Nocardioides</taxon>
    </lineage>
</organism>
<evidence type="ECO:0000313" key="3">
    <source>
        <dbReference type="Proteomes" id="UP000604001"/>
    </source>
</evidence>
<feature type="compositionally biased region" description="Acidic residues" evidence="1">
    <location>
        <begin position="295"/>
        <end position="306"/>
    </location>
</feature>
<protein>
    <submittedName>
        <fullName evidence="2">Uncharacterized protein</fullName>
    </submittedName>
</protein>
<feature type="region of interest" description="Disordered" evidence="1">
    <location>
        <begin position="280"/>
        <end position="306"/>
    </location>
</feature>
<evidence type="ECO:0000256" key="1">
    <source>
        <dbReference type="SAM" id="MobiDB-lite"/>
    </source>
</evidence>
<proteinExistence type="predicted"/>
<comment type="caution">
    <text evidence="2">The sequence shown here is derived from an EMBL/GenBank/DDBJ whole genome shotgun (WGS) entry which is preliminary data.</text>
</comment>
<dbReference type="Proteomes" id="UP000604001">
    <property type="component" value="Unassembled WGS sequence"/>
</dbReference>
<gene>
    <name evidence="2" type="ORF">H7344_08225</name>
</gene>
<dbReference type="EMBL" id="JACMYC010000004">
    <property type="protein sequence ID" value="MBC2960278.1"/>
    <property type="molecule type" value="Genomic_DNA"/>
</dbReference>
<sequence>MRLPLRRPAAGPPDEPAPATVLERVPRPTPPRGRPVAAYAAVLDGEHLWLAVGAAPGTLALRATGGDEVVPLVGDHEDTPAFRSVRADLLALPGADDATYDAVLVGPGGRSPKPVWTPPLADVGPGDGPTLVPTSRDGSLRFGLERADDGTLRLVRTVVAEPFPRLVSITSTPTGDAVELHVAGAVGGELHLRAGGPGGEVVTTVPILEGRARLHRDDVPLDRGRRLAVTAGTAAAARPVARDRNDLREANPATLLPHLYLDDADRPLWRLVWTPDGTIGVRVPPRGTDHQDQGQDQDQDQQEDDS</sequence>
<dbReference type="RefSeq" id="WP_186345547.1">
    <property type="nucleotide sequence ID" value="NZ_BMMR01000001.1"/>
</dbReference>
<evidence type="ECO:0000313" key="2">
    <source>
        <dbReference type="EMBL" id="MBC2960278.1"/>
    </source>
</evidence>
<accession>A0ABR6U830</accession>